<dbReference type="PATRIC" id="fig|742743.3.peg.1228"/>
<organism evidence="5 6">
    <name type="scientific">Dialister succinatiphilus YIT 11850</name>
    <dbReference type="NCBI Taxonomy" id="742743"/>
    <lineage>
        <taxon>Bacteria</taxon>
        <taxon>Bacillati</taxon>
        <taxon>Bacillota</taxon>
        <taxon>Negativicutes</taxon>
        <taxon>Veillonellales</taxon>
        <taxon>Veillonellaceae</taxon>
        <taxon>Dialister</taxon>
    </lineage>
</organism>
<dbReference type="SUPFAM" id="SSF46785">
    <property type="entry name" value="Winged helix' DNA-binding domain"/>
    <property type="match status" value="1"/>
</dbReference>
<evidence type="ECO:0000256" key="3">
    <source>
        <dbReference type="ARBA" id="ARBA00023163"/>
    </source>
</evidence>
<dbReference type="InterPro" id="IPR000835">
    <property type="entry name" value="HTH_MarR-typ"/>
</dbReference>
<comment type="caution">
    <text evidence="5">The sequence shown here is derived from an EMBL/GenBank/DDBJ whole genome shotgun (WGS) entry which is preliminary data.</text>
</comment>
<accession>H1D0S0</accession>
<name>H1D0S0_9FIRM</name>
<keyword evidence="2" id="KW-0238">DNA-binding</keyword>
<keyword evidence="1" id="KW-0805">Transcription regulation</keyword>
<dbReference type="RefSeq" id="WP_008859702.1">
    <property type="nucleotide sequence ID" value="NZ_JH591188.1"/>
</dbReference>
<reference evidence="5 6" key="1">
    <citation type="submission" date="2011-11" db="EMBL/GenBank/DDBJ databases">
        <title>The Genome Sequence of Dialister succinatiphilus YIT 11850.</title>
        <authorList>
            <consortium name="The Broad Institute Genome Sequencing Platform"/>
            <person name="Earl A."/>
            <person name="Ward D."/>
            <person name="Feldgarden M."/>
            <person name="Gevers D."/>
            <person name="Morotomi M."/>
            <person name="Young S.K."/>
            <person name="Zeng Q."/>
            <person name="Gargeya S."/>
            <person name="Fitzgerald M."/>
            <person name="Haas B."/>
            <person name="Abouelleil A."/>
            <person name="Alvarado L."/>
            <person name="Arachchi H.M."/>
            <person name="Berlin A."/>
            <person name="Brown A."/>
            <person name="Chapman S.B."/>
            <person name="Dunbar C."/>
            <person name="Gearin G."/>
            <person name="Goldberg J."/>
            <person name="Griggs A."/>
            <person name="Gujja S."/>
            <person name="Heiman D."/>
            <person name="Howarth C."/>
            <person name="Lui A."/>
            <person name="MacDonald P.J.P."/>
            <person name="Montmayeur A."/>
            <person name="Murphy C."/>
            <person name="Neiman D."/>
            <person name="Pearson M."/>
            <person name="Priest M."/>
            <person name="Roberts A."/>
            <person name="Saif S."/>
            <person name="Shea T."/>
            <person name="Sisk P."/>
            <person name="Stolte C."/>
            <person name="Sykes S."/>
            <person name="Wortman J."/>
            <person name="Nusbaum C."/>
            <person name="Birren B."/>
        </authorList>
    </citation>
    <scope>NUCLEOTIDE SEQUENCE [LARGE SCALE GENOMIC DNA]</scope>
    <source>
        <strain evidence="5 6">YIT 11850</strain>
    </source>
</reference>
<dbReference type="InterPro" id="IPR036388">
    <property type="entry name" value="WH-like_DNA-bd_sf"/>
</dbReference>
<keyword evidence="6" id="KW-1185">Reference proteome</keyword>
<evidence type="ECO:0000259" key="4">
    <source>
        <dbReference type="PROSITE" id="PS50995"/>
    </source>
</evidence>
<dbReference type="HOGENOM" id="CLU_083287_12_0_9"/>
<dbReference type="Pfam" id="PF01047">
    <property type="entry name" value="MarR"/>
    <property type="match status" value="1"/>
</dbReference>
<evidence type="ECO:0000256" key="2">
    <source>
        <dbReference type="ARBA" id="ARBA00023125"/>
    </source>
</evidence>
<dbReference type="PANTHER" id="PTHR42756:SF1">
    <property type="entry name" value="TRANSCRIPTIONAL REPRESSOR OF EMRAB OPERON"/>
    <property type="match status" value="1"/>
</dbReference>
<dbReference type="eggNOG" id="COG1846">
    <property type="taxonomic scope" value="Bacteria"/>
</dbReference>
<feature type="domain" description="HTH marR-type" evidence="4">
    <location>
        <begin position="2"/>
        <end position="139"/>
    </location>
</feature>
<evidence type="ECO:0000313" key="5">
    <source>
        <dbReference type="EMBL" id="EHO62865.1"/>
    </source>
</evidence>
<dbReference type="PROSITE" id="PS50995">
    <property type="entry name" value="HTH_MARR_2"/>
    <property type="match status" value="1"/>
</dbReference>
<dbReference type="GO" id="GO:0003700">
    <property type="term" value="F:DNA-binding transcription factor activity"/>
    <property type="evidence" value="ECO:0007669"/>
    <property type="project" value="InterPro"/>
</dbReference>
<dbReference type="PANTHER" id="PTHR42756">
    <property type="entry name" value="TRANSCRIPTIONAL REGULATOR, MARR"/>
    <property type="match status" value="1"/>
</dbReference>
<dbReference type="Proteomes" id="UP000003277">
    <property type="component" value="Unassembled WGS sequence"/>
</dbReference>
<gene>
    <name evidence="5" type="ORF">HMPREF9453_01208</name>
</gene>
<dbReference type="EMBL" id="ADLT01000041">
    <property type="protein sequence ID" value="EHO62865.1"/>
    <property type="molecule type" value="Genomic_DNA"/>
</dbReference>
<protein>
    <recommendedName>
        <fullName evidence="4">HTH marR-type domain-containing protein</fullName>
    </recommendedName>
</protein>
<keyword evidence="3" id="KW-0804">Transcription</keyword>
<dbReference type="OrthoDB" id="3237136at2"/>
<dbReference type="InterPro" id="IPR036390">
    <property type="entry name" value="WH_DNA-bd_sf"/>
</dbReference>
<evidence type="ECO:0000313" key="6">
    <source>
        <dbReference type="Proteomes" id="UP000003277"/>
    </source>
</evidence>
<dbReference type="STRING" id="742743.HMPREF9453_01208"/>
<dbReference type="GO" id="GO:0003677">
    <property type="term" value="F:DNA binding"/>
    <property type="evidence" value="ECO:0007669"/>
    <property type="project" value="UniProtKB-KW"/>
</dbReference>
<proteinExistence type="predicted"/>
<dbReference type="AlphaFoldDB" id="H1D0S0"/>
<dbReference type="SMART" id="SM00347">
    <property type="entry name" value="HTH_MARR"/>
    <property type="match status" value="1"/>
</dbReference>
<sequence length="152" mass="17883">MNNDLTRQFLDACHEARRICEILPNLPERLKPRHIRIIRCIHIIYEEKGIVRVSDVASAMNGTMPSITKLVNELCDMGVVKKRQSRNDRRVYILKLTDLGNHYYDVYVNHFQGWLCEQMEDIPEEHVKNMVDTIHQVKEILLKARANHSSFE</sequence>
<evidence type="ECO:0000256" key="1">
    <source>
        <dbReference type="ARBA" id="ARBA00023015"/>
    </source>
</evidence>
<dbReference type="Gene3D" id="1.10.10.10">
    <property type="entry name" value="Winged helix-like DNA-binding domain superfamily/Winged helix DNA-binding domain"/>
    <property type="match status" value="1"/>
</dbReference>